<gene>
    <name evidence="3" type="ORF">PU630_15380</name>
</gene>
<dbReference type="RefSeq" id="WP_275277934.1">
    <property type="nucleotide sequence ID" value="NZ_CP119108.1"/>
</dbReference>
<protein>
    <submittedName>
        <fullName evidence="3">DUF4839 domain-containing protein</fullName>
    </submittedName>
</protein>
<proteinExistence type="predicted"/>
<feature type="region of interest" description="Disordered" evidence="1">
    <location>
        <begin position="87"/>
        <end position="130"/>
    </location>
</feature>
<feature type="compositionally biased region" description="Low complexity" evidence="1">
    <location>
        <begin position="90"/>
        <end position="109"/>
    </location>
</feature>
<feature type="transmembrane region" description="Helical" evidence="2">
    <location>
        <begin position="61"/>
        <end position="82"/>
    </location>
</feature>
<evidence type="ECO:0000313" key="4">
    <source>
        <dbReference type="Proteomes" id="UP001214553"/>
    </source>
</evidence>
<evidence type="ECO:0000256" key="2">
    <source>
        <dbReference type="SAM" id="Phobius"/>
    </source>
</evidence>
<dbReference type="Proteomes" id="UP001214553">
    <property type="component" value="Chromosome"/>
</dbReference>
<keyword evidence="2" id="KW-0812">Transmembrane</keyword>
<sequence length="252" mass="26975">MADTDVQVQFETKTVNTIRGTESMTIAKWEKDGWELVSQDPGKIRTQLVFRRPKPKPPWRLFAILGGILVVLAIVIVIGVNLSGDDDAEAAPASSSSAASSAQSAATSDEGSSDEARSSAPAEEPALTVDNSEDLASLLSGPADGQSVEKFAEEHAGQVIEFDGNIAAMAPHGSYTTRYDILIANGDYSEEHSNGGPNFQYRDVNVTNDLHFTGKVPDTIGIGDNVHVVARVGQYEEDTLLFLLEPVSTQVR</sequence>
<organism evidence="3 4">
    <name type="scientific">Microbacterium horticulturae</name>
    <dbReference type="NCBI Taxonomy" id="3028316"/>
    <lineage>
        <taxon>Bacteria</taxon>
        <taxon>Bacillati</taxon>
        <taxon>Actinomycetota</taxon>
        <taxon>Actinomycetes</taxon>
        <taxon>Micrococcales</taxon>
        <taxon>Microbacteriaceae</taxon>
        <taxon>Microbacterium</taxon>
    </lineage>
</organism>
<name>A0ABY8BWP8_9MICO</name>
<dbReference type="Pfam" id="PF16127">
    <property type="entry name" value="DUF4839"/>
    <property type="match status" value="1"/>
</dbReference>
<dbReference type="InterPro" id="IPR032290">
    <property type="entry name" value="DUF4839"/>
</dbReference>
<keyword evidence="2" id="KW-1133">Transmembrane helix</keyword>
<evidence type="ECO:0000256" key="1">
    <source>
        <dbReference type="SAM" id="MobiDB-lite"/>
    </source>
</evidence>
<dbReference type="EMBL" id="CP119108">
    <property type="protein sequence ID" value="WEG08606.1"/>
    <property type="molecule type" value="Genomic_DNA"/>
</dbReference>
<reference evidence="3 4" key="1">
    <citation type="submission" date="2023-03" db="EMBL/GenBank/DDBJ databases">
        <title>Genome sequence of Microbacterium sp. KACC 23027.</title>
        <authorList>
            <person name="Kim S."/>
            <person name="Heo J."/>
            <person name="Kwon S.-W."/>
        </authorList>
    </citation>
    <scope>NUCLEOTIDE SEQUENCE [LARGE SCALE GENOMIC DNA]</scope>
    <source>
        <strain evidence="3 4">KACC 23027</strain>
    </source>
</reference>
<keyword evidence="4" id="KW-1185">Reference proteome</keyword>
<evidence type="ECO:0000313" key="3">
    <source>
        <dbReference type="EMBL" id="WEG08606.1"/>
    </source>
</evidence>
<keyword evidence="2" id="KW-0472">Membrane</keyword>
<accession>A0ABY8BWP8</accession>